<accession>A0A832ZSU6</accession>
<dbReference type="GO" id="GO:0000213">
    <property type="term" value="F:tRNA-intron lyase activity"/>
    <property type="evidence" value="ECO:0007669"/>
    <property type="project" value="InterPro"/>
</dbReference>
<dbReference type="InterPro" id="IPR006677">
    <property type="entry name" value="tRNA_intron_Endonuc_cat-like"/>
</dbReference>
<dbReference type="InterPro" id="IPR011856">
    <property type="entry name" value="tRNA_endonuc-like_dom_sf"/>
</dbReference>
<dbReference type="GO" id="GO:0003676">
    <property type="term" value="F:nucleic acid binding"/>
    <property type="evidence" value="ECO:0007669"/>
    <property type="project" value="InterPro"/>
</dbReference>
<protein>
    <recommendedName>
        <fullName evidence="1">tRNA intron endonuclease catalytic domain-containing protein</fullName>
    </recommendedName>
</protein>
<sequence>RLNPYAWVEFEVYLDLRKRGRLPVPGPRSHSLLLRRRKREPRYTHYILVLEENRPVKLATLYSFVEEAAKNNWEPLLAIVDRYGDVTYYTALVFRPGLTRLPREGYSEP</sequence>
<feature type="domain" description="tRNA intron endonuclease catalytic" evidence="1">
    <location>
        <begin position="7"/>
        <end position="88"/>
    </location>
</feature>
<dbReference type="GO" id="GO:0006388">
    <property type="term" value="P:tRNA splicing, via endonucleolytic cleavage and ligation"/>
    <property type="evidence" value="ECO:0007669"/>
    <property type="project" value="InterPro"/>
</dbReference>
<dbReference type="InterPro" id="IPR036167">
    <property type="entry name" value="tRNA_intron_Endo_cat-like_sf"/>
</dbReference>
<dbReference type="Gene3D" id="3.40.1350.10">
    <property type="match status" value="1"/>
</dbReference>
<dbReference type="Proteomes" id="UP000600071">
    <property type="component" value="Unassembled WGS sequence"/>
</dbReference>
<organism evidence="2 3">
    <name type="scientific">Pyrodictium delaneyi</name>
    <dbReference type="NCBI Taxonomy" id="1273541"/>
    <lineage>
        <taxon>Archaea</taxon>
        <taxon>Thermoproteota</taxon>
        <taxon>Thermoprotei</taxon>
        <taxon>Desulfurococcales</taxon>
        <taxon>Pyrodictiaceae</taxon>
        <taxon>Pyrodictium</taxon>
    </lineage>
</organism>
<dbReference type="SUPFAM" id="SSF53032">
    <property type="entry name" value="tRNA-intron endonuclease catalytic domain-like"/>
    <property type="match status" value="1"/>
</dbReference>
<evidence type="ECO:0000259" key="1">
    <source>
        <dbReference type="Pfam" id="PF01974"/>
    </source>
</evidence>
<dbReference type="EMBL" id="DQVR01000048">
    <property type="protein sequence ID" value="HIQ23841.1"/>
    <property type="molecule type" value="Genomic_DNA"/>
</dbReference>
<proteinExistence type="predicted"/>
<evidence type="ECO:0000313" key="2">
    <source>
        <dbReference type="EMBL" id="HIQ23841.1"/>
    </source>
</evidence>
<feature type="non-terminal residue" evidence="2">
    <location>
        <position position="1"/>
    </location>
</feature>
<comment type="caution">
    <text evidence="2">The sequence shown here is derived from an EMBL/GenBank/DDBJ whole genome shotgun (WGS) entry which is preliminary data.</text>
</comment>
<name>A0A832ZSU6_9CREN</name>
<evidence type="ECO:0000313" key="3">
    <source>
        <dbReference type="Proteomes" id="UP000600071"/>
    </source>
</evidence>
<dbReference type="AlphaFoldDB" id="A0A832ZSU6"/>
<gene>
    <name evidence="2" type="ORF">EYH50_02190</name>
</gene>
<reference evidence="2" key="1">
    <citation type="journal article" date="2020" name="ISME J.">
        <title>Gammaproteobacteria mediating utilization of methyl-, sulfur- and petroleum organic compounds in deep ocean hydrothermal plumes.</title>
        <authorList>
            <person name="Zhou Z."/>
            <person name="Liu Y."/>
            <person name="Pan J."/>
            <person name="Cron B.R."/>
            <person name="Toner B.M."/>
            <person name="Anantharaman K."/>
            <person name="Breier J.A."/>
            <person name="Dick G.J."/>
            <person name="Li M."/>
        </authorList>
    </citation>
    <scope>NUCLEOTIDE SEQUENCE</scope>
    <source>
        <strain evidence="2">SZUA-1523</strain>
    </source>
</reference>
<dbReference type="Pfam" id="PF01974">
    <property type="entry name" value="tRNA_int_endo"/>
    <property type="match status" value="1"/>
</dbReference>